<reference evidence="2 3" key="1">
    <citation type="submission" date="2017-09" db="EMBL/GenBank/DDBJ databases">
        <authorList>
            <person name="Ehlers B."/>
            <person name="Leendertz F.H."/>
        </authorList>
    </citation>
    <scope>NUCLEOTIDE SEQUENCE [LARGE SCALE GENOMIC DNA]</scope>
    <source>
        <strain evidence="2 3">DSM 27208</strain>
    </source>
</reference>
<evidence type="ECO:0000313" key="3">
    <source>
        <dbReference type="Proteomes" id="UP000219453"/>
    </source>
</evidence>
<accession>A0A285P5E8</accession>
<dbReference type="AlphaFoldDB" id="A0A285P5E8"/>
<name>A0A285P5E8_NATPI</name>
<dbReference type="Pfam" id="PF26464">
    <property type="entry name" value="DUF8141"/>
    <property type="match status" value="1"/>
</dbReference>
<dbReference type="RefSeq" id="WP_097009298.1">
    <property type="nucleotide sequence ID" value="NZ_OBEJ01000003.1"/>
</dbReference>
<feature type="domain" description="DUF8141" evidence="1">
    <location>
        <begin position="4"/>
        <end position="68"/>
    </location>
</feature>
<dbReference type="OrthoDB" id="257357at2157"/>
<organism evidence="2 3">
    <name type="scientific">Natronoarchaeum philippinense</name>
    <dbReference type="NCBI Taxonomy" id="558529"/>
    <lineage>
        <taxon>Archaea</taxon>
        <taxon>Methanobacteriati</taxon>
        <taxon>Methanobacteriota</taxon>
        <taxon>Stenosarchaea group</taxon>
        <taxon>Halobacteria</taxon>
        <taxon>Halobacteriales</taxon>
        <taxon>Natronoarchaeaceae</taxon>
    </lineage>
</organism>
<dbReference type="Proteomes" id="UP000219453">
    <property type="component" value="Unassembled WGS sequence"/>
</dbReference>
<evidence type="ECO:0000313" key="2">
    <source>
        <dbReference type="EMBL" id="SNZ15101.1"/>
    </source>
</evidence>
<sequence length="71" mass="7524">MLGIFPGWLEEKPFEQQVLISALVLDPIGFLTGYLVGPLVGVDPLYGGVGGLVAASLPLSLLVMQEAQEQQ</sequence>
<keyword evidence="3" id="KW-1185">Reference proteome</keyword>
<dbReference type="EMBL" id="OBEJ01000003">
    <property type="protein sequence ID" value="SNZ15101.1"/>
    <property type="molecule type" value="Genomic_DNA"/>
</dbReference>
<dbReference type="InterPro" id="IPR058454">
    <property type="entry name" value="DUF8141"/>
</dbReference>
<protein>
    <recommendedName>
        <fullName evidence="1">DUF8141 domain-containing protein</fullName>
    </recommendedName>
</protein>
<evidence type="ECO:0000259" key="1">
    <source>
        <dbReference type="Pfam" id="PF26464"/>
    </source>
</evidence>
<gene>
    <name evidence="2" type="ORF">SAMN06269185_2378</name>
</gene>
<proteinExistence type="predicted"/>